<protein>
    <recommendedName>
        <fullName evidence="4">ADP-ribosylation factor-like protein 6-interacting protein 4</fullName>
    </recommendedName>
</protein>
<evidence type="ECO:0000256" key="1">
    <source>
        <dbReference type="SAM" id="MobiDB-lite"/>
    </source>
</evidence>
<feature type="compositionally biased region" description="Basic residues" evidence="1">
    <location>
        <begin position="84"/>
        <end position="94"/>
    </location>
</feature>
<evidence type="ECO:0000313" key="3">
    <source>
        <dbReference type="Proteomes" id="UP001515480"/>
    </source>
</evidence>
<accession>A0AB34K749</accession>
<evidence type="ECO:0008006" key="4">
    <source>
        <dbReference type="Google" id="ProtNLM"/>
    </source>
</evidence>
<name>A0AB34K749_PRYPA</name>
<proteinExistence type="predicted"/>
<dbReference type="EMBL" id="JBGBPQ010000001">
    <property type="protein sequence ID" value="KAL1530298.1"/>
    <property type="molecule type" value="Genomic_DNA"/>
</dbReference>
<organism evidence="2 3">
    <name type="scientific">Prymnesium parvum</name>
    <name type="common">Toxic golden alga</name>
    <dbReference type="NCBI Taxonomy" id="97485"/>
    <lineage>
        <taxon>Eukaryota</taxon>
        <taxon>Haptista</taxon>
        <taxon>Haptophyta</taxon>
        <taxon>Prymnesiophyceae</taxon>
        <taxon>Prymnesiales</taxon>
        <taxon>Prymnesiaceae</taxon>
        <taxon>Prymnesium</taxon>
    </lineage>
</organism>
<gene>
    <name evidence="2" type="ORF">AB1Y20_001209</name>
</gene>
<reference evidence="2 3" key="1">
    <citation type="journal article" date="2024" name="Science">
        <title>Giant polyketide synthase enzymes in the biosynthesis of giant marine polyether toxins.</title>
        <authorList>
            <person name="Fallon T.R."/>
            <person name="Shende V.V."/>
            <person name="Wierzbicki I.H."/>
            <person name="Pendleton A.L."/>
            <person name="Watervoot N.F."/>
            <person name="Auber R.P."/>
            <person name="Gonzalez D.J."/>
            <person name="Wisecaver J.H."/>
            <person name="Moore B.S."/>
        </authorList>
    </citation>
    <scope>NUCLEOTIDE SEQUENCE [LARGE SCALE GENOMIC DNA]</scope>
    <source>
        <strain evidence="2 3">12B1</strain>
    </source>
</reference>
<sequence length="123" mass="13715">MSRGARGAQSDAAPIRNTPESIAEERRQAEQRRIAAKSAGSLMYDSPAVVKACHASDTAIRATSRDVKREEKKRSHAEKESKREKKKKKKRKSKQKEESEELTHETTRKESKMSDSSASSDAG</sequence>
<feature type="compositionally biased region" description="Basic and acidic residues" evidence="1">
    <location>
        <begin position="23"/>
        <end position="33"/>
    </location>
</feature>
<feature type="compositionally biased region" description="Low complexity" evidence="1">
    <location>
        <begin position="114"/>
        <end position="123"/>
    </location>
</feature>
<feature type="compositionally biased region" description="Basic and acidic residues" evidence="1">
    <location>
        <begin position="95"/>
        <end position="113"/>
    </location>
</feature>
<dbReference type="Proteomes" id="UP001515480">
    <property type="component" value="Unassembled WGS sequence"/>
</dbReference>
<comment type="caution">
    <text evidence="2">The sequence shown here is derived from an EMBL/GenBank/DDBJ whole genome shotgun (WGS) entry which is preliminary data.</text>
</comment>
<dbReference type="AlphaFoldDB" id="A0AB34K749"/>
<evidence type="ECO:0000313" key="2">
    <source>
        <dbReference type="EMBL" id="KAL1530298.1"/>
    </source>
</evidence>
<feature type="compositionally biased region" description="Basic and acidic residues" evidence="1">
    <location>
        <begin position="63"/>
        <end position="83"/>
    </location>
</feature>
<feature type="region of interest" description="Disordered" evidence="1">
    <location>
        <begin position="1"/>
        <end position="123"/>
    </location>
</feature>
<keyword evidence="3" id="KW-1185">Reference proteome</keyword>